<evidence type="ECO:0000256" key="1">
    <source>
        <dbReference type="SAM" id="SignalP"/>
    </source>
</evidence>
<protein>
    <recommendedName>
        <fullName evidence="4">Ecp2 effector protein domain-containing protein</fullName>
    </recommendedName>
</protein>
<evidence type="ECO:0008006" key="4">
    <source>
        <dbReference type="Google" id="ProtNLM"/>
    </source>
</evidence>
<name>A0A1J7IUA9_9PEZI</name>
<dbReference type="Proteomes" id="UP000182658">
    <property type="component" value="Unassembled WGS sequence"/>
</dbReference>
<dbReference type="OrthoDB" id="5272418at2759"/>
<reference evidence="2 3" key="1">
    <citation type="submission" date="2016-10" db="EMBL/GenBank/DDBJ databases">
        <title>Draft genome sequence of Coniochaeta ligniaria NRRL30616, a lignocellulolytic fungus for bioabatement of inhibitors in plant biomass hydrolysates.</title>
        <authorList>
            <consortium name="DOE Joint Genome Institute"/>
            <person name="Jimenez D.J."/>
            <person name="Hector R.E."/>
            <person name="Riley R."/>
            <person name="Sun H."/>
            <person name="Grigoriev I.V."/>
            <person name="Van Elsas J.D."/>
            <person name="Nichols N.N."/>
        </authorList>
    </citation>
    <scope>NUCLEOTIDE SEQUENCE [LARGE SCALE GENOMIC DNA]</scope>
    <source>
        <strain evidence="2 3">NRRL 30616</strain>
    </source>
</reference>
<keyword evidence="3" id="KW-1185">Reference proteome</keyword>
<keyword evidence="1" id="KW-0732">Signal</keyword>
<feature type="signal peptide" evidence="1">
    <location>
        <begin position="1"/>
        <end position="20"/>
    </location>
</feature>
<dbReference type="STRING" id="1408157.A0A1J7IUA9"/>
<dbReference type="EMBL" id="KV875096">
    <property type="protein sequence ID" value="OIW31263.1"/>
    <property type="molecule type" value="Genomic_DNA"/>
</dbReference>
<feature type="chain" id="PRO_5013357893" description="Ecp2 effector protein domain-containing protein" evidence="1">
    <location>
        <begin position="21"/>
        <end position="206"/>
    </location>
</feature>
<dbReference type="PANTHER" id="PTHR35605">
    <property type="entry name" value="ECP2 EFFECTOR PROTEIN DOMAIN-CONTAINING PROTEIN-RELATED"/>
    <property type="match status" value="1"/>
</dbReference>
<dbReference type="AlphaFoldDB" id="A0A1J7IUA9"/>
<proteinExistence type="predicted"/>
<dbReference type="PANTHER" id="PTHR35605:SF1">
    <property type="entry name" value="ECP2 EFFECTOR PROTEIN DOMAIN-CONTAINING PROTEIN-RELATED"/>
    <property type="match status" value="1"/>
</dbReference>
<dbReference type="InParanoid" id="A0A1J7IUA9"/>
<accession>A0A1J7IUA9</accession>
<sequence>MRAQLSSLLPLLASSSLVSALESPLPDHDLQEQVWTVPITPGGPTVTINGTVQQLFAQLTKLNPNYEAEFPPQTPDIGQPRTGIDKRDLNDHKMGRYSCAYDFYGVGLGYIRSEHVERGLVEYLDKVPGHPKLAPDACSKVSCDLAQGVFWCNHGTSEKVLENFKVIADAAREVIKLCKHGTRGDGAGQIEFQDHWSVIYRADAQC</sequence>
<evidence type="ECO:0000313" key="2">
    <source>
        <dbReference type="EMBL" id="OIW31263.1"/>
    </source>
</evidence>
<gene>
    <name evidence="2" type="ORF">CONLIGDRAFT_713713</name>
</gene>
<evidence type="ECO:0000313" key="3">
    <source>
        <dbReference type="Proteomes" id="UP000182658"/>
    </source>
</evidence>
<organism evidence="2 3">
    <name type="scientific">Coniochaeta ligniaria NRRL 30616</name>
    <dbReference type="NCBI Taxonomy" id="1408157"/>
    <lineage>
        <taxon>Eukaryota</taxon>
        <taxon>Fungi</taxon>
        <taxon>Dikarya</taxon>
        <taxon>Ascomycota</taxon>
        <taxon>Pezizomycotina</taxon>
        <taxon>Sordariomycetes</taxon>
        <taxon>Sordariomycetidae</taxon>
        <taxon>Coniochaetales</taxon>
        <taxon>Coniochaetaceae</taxon>
        <taxon>Coniochaeta</taxon>
    </lineage>
</organism>